<evidence type="ECO:0000313" key="2">
    <source>
        <dbReference type="Proteomes" id="UP001342314"/>
    </source>
</evidence>
<name>A0AAV5G8C2_9BASI</name>
<dbReference type="Proteomes" id="UP001342314">
    <property type="component" value="Unassembled WGS sequence"/>
</dbReference>
<reference evidence="1 2" key="1">
    <citation type="submission" date="2021-12" db="EMBL/GenBank/DDBJ databases">
        <title>High titer production of polyol ester of fatty acids by Rhodotorula paludigena BS15 towards product separation-free biomass refinery.</title>
        <authorList>
            <person name="Mano J."/>
            <person name="Ono H."/>
            <person name="Tanaka T."/>
            <person name="Naito K."/>
            <person name="Sushida H."/>
            <person name="Ike M."/>
            <person name="Tokuyasu K."/>
            <person name="Kitaoka M."/>
        </authorList>
    </citation>
    <scope>NUCLEOTIDE SEQUENCE [LARGE SCALE GENOMIC DNA]</scope>
    <source>
        <strain evidence="1 2">BS15</strain>
    </source>
</reference>
<gene>
    <name evidence="1" type="ORF">Rhopal_001787-T1</name>
</gene>
<sequence length="166" mass="18478">MADGNWLEPLPPSVHDDVRYLATWIGPALQDPVLKHAALYPAGHRNLSLEGLFFAYVFEIHHAHLGEIASQHLPILTFSLDMITLILQALGVVWPENEVHNRLAAVGGTCILPASFNELVNMVPLLQLQFDSHLTWTTYHHSLEKRSATAYHPAARRSSLTSAIFS</sequence>
<protein>
    <submittedName>
        <fullName evidence="1">Uncharacterized protein</fullName>
    </submittedName>
</protein>
<comment type="caution">
    <text evidence="1">The sequence shown here is derived from an EMBL/GenBank/DDBJ whole genome shotgun (WGS) entry which is preliminary data.</text>
</comment>
<evidence type="ECO:0000313" key="1">
    <source>
        <dbReference type="EMBL" id="GJN88816.1"/>
    </source>
</evidence>
<accession>A0AAV5G8C2</accession>
<dbReference type="AlphaFoldDB" id="A0AAV5G8C2"/>
<keyword evidence="2" id="KW-1185">Reference proteome</keyword>
<dbReference type="EMBL" id="BQKY01000003">
    <property type="protein sequence ID" value="GJN88816.1"/>
    <property type="molecule type" value="Genomic_DNA"/>
</dbReference>
<organism evidence="1 2">
    <name type="scientific">Rhodotorula paludigena</name>
    <dbReference type="NCBI Taxonomy" id="86838"/>
    <lineage>
        <taxon>Eukaryota</taxon>
        <taxon>Fungi</taxon>
        <taxon>Dikarya</taxon>
        <taxon>Basidiomycota</taxon>
        <taxon>Pucciniomycotina</taxon>
        <taxon>Microbotryomycetes</taxon>
        <taxon>Sporidiobolales</taxon>
        <taxon>Sporidiobolaceae</taxon>
        <taxon>Rhodotorula</taxon>
    </lineage>
</organism>
<proteinExistence type="predicted"/>